<dbReference type="AlphaFoldDB" id="A0AAE0MYQ1"/>
<sequence length="153" mass="16469">MVPYYPNLAEDGVDRGELAIVLQSGGSLYQLWPLTADLIAGPITDGKYFGSPVVLVTPTTDYTLYVTNYPPEADSWREVTPRVVQHTIIILSKPPTKSQEEKRQKCGGGYNVGEEAGGKASVEADTNKMTQAAGKNQDDQHNSATDPAMLLGA</sequence>
<name>A0AAE0MYQ1_9PEZI</name>
<evidence type="ECO:0000313" key="3">
    <source>
        <dbReference type="Proteomes" id="UP001287356"/>
    </source>
</evidence>
<comment type="caution">
    <text evidence="2">The sequence shown here is derived from an EMBL/GenBank/DDBJ whole genome shotgun (WGS) entry which is preliminary data.</text>
</comment>
<gene>
    <name evidence="2" type="ORF">B0T24DRAFT_690354</name>
</gene>
<accession>A0AAE0MYQ1</accession>
<reference evidence="2" key="2">
    <citation type="submission" date="2023-06" db="EMBL/GenBank/DDBJ databases">
        <authorList>
            <consortium name="Lawrence Berkeley National Laboratory"/>
            <person name="Haridas S."/>
            <person name="Hensen N."/>
            <person name="Bonometti L."/>
            <person name="Westerberg I."/>
            <person name="Brannstrom I.O."/>
            <person name="Guillou S."/>
            <person name="Cros-Aarteil S."/>
            <person name="Calhoun S."/>
            <person name="Kuo A."/>
            <person name="Mondo S."/>
            <person name="Pangilinan J."/>
            <person name="Riley R."/>
            <person name="Labutti K."/>
            <person name="Andreopoulos B."/>
            <person name="Lipzen A."/>
            <person name="Chen C."/>
            <person name="Yanf M."/>
            <person name="Daum C."/>
            <person name="Ng V."/>
            <person name="Clum A."/>
            <person name="Steindorff A."/>
            <person name="Ohm R."/>
            <person name="Martin F."/>
            <person name="Silar P."/>
            <person name="Natvig D."/>
            <person name="Lalanne C."/>
            <person name="Gautier V."/>
            <person name="Ament-Velasquez S.L."/>
            <person name="Kruys A."/>
            <person name="Hutchinson M.I."/>
            <person name="Powell A.J."/>
            <person name="Barry K."/>
            <person name="Miller A.N."/>
            <person name="Grigoriev I.V."/>
            <person name="Debuchy R."/>
            <person name="Gladieux P."/>
            <person name="Thoren M.H."/>
            <person name="Johannesson H."/>
        </authorList>
    </citation>
    <scope>NUCLEOTIDE SEQUENCE</scope>
    <source>
        <strain evidence="2">CBS 958.72</strain>
    </source>
</reference>
<reference evidence="2" key="1">
    <citation type="journal article" date="2023" name="Mol. Phylogenet. Evol.">
        <title>Genome-scale phylogeny and comparative genomics of the fungal order Sordariales.</title>
        <authorList>
            <person name="Hensen N."/>
            <person name="Bonometti L."/>
            <person name="Westerberg I."/>
            <person name="Brannstrom I.O."/>
            <person name="Guillou S."/>
            <person name="Cros-Aarteil S."/>
            <person name="Calhoun S."/>
            <person name="Haridas S."/>
            <person name="Kuo A."/>
            <person name="Mondo S."/>
            <person name="Pangilinan J."/>
            <person name="Riley R."/>
            <person name="LaButti K."/>
            <person name="Andreopoulos B."/>
            <person name="Lipzen A."/>
            <person name="Chen C."/>
            <person name="Yan M."/>
            <person name="Daum C."/>
            <person name="Ng V."/>
            <person name="Clum A."/>
            <person name="Steindorff A."/>
            <person name="Ohm R.A."/>
            <person name="Martin F."/>
            <person name="Silar P."/>
            <person name="Natvig D.O."/>
            <person name="Lalanne C."/>
            <person name="Gautier V."/>
            <person name="Ament-Velasquez S.L."/>
            <person name="Kruys A."/>
            <person name="Hutchinson M.I."/>
            <person name="Powell A.J."/>
            <person name="Barry K."/>
            <person name="Miller A.N."/>
            <person name="Grigoriev I.V."/>
            <person name="Debuchy R."/>
            <person name="Gladieux P."/>
            <person name="Hiltunen Thoren M."/>
            <person name="Johannesson H."/>
        </authorList>
    </citation>
    <scope>NUCLEOTIDE SEQUENCE</scope>
    <source>
        <strain evidence="2">CBS 958.72</strain>
    </source>
</reference>
<evidence type="ECO:0000313" key="2">
    <source>
        <dbReference type="EMBL" id="KAK3361852.1"/>
    </source>
</evidence>
<keyword evidence="3" id="KW-1185">Reference proteome</keyword>
<proteinExistence type="predicted"/>
<protein>
    <submittedName>
        <fullName evidence="2">Uncharacterized protein</fullName>
    </submittedName>
</protein>
<dbReference type="Proteomes" id="UP001287356">
    <property type="component" value="Unassembled WGS sequence"/>
</dbReference>
<feature type="region of interest" description="Disordered" evidence="1">
    <location>
        <begin position="93"/>
        <end position="153"/>
    </location>
</feature>
<dbReference type="EMBL" id="JAULSN010000010">
    <property type="protein sequence ID" value="KAK3361852.1"/>
    <property type="molecule type" value="Genomic_DNA"/>
</dbReference>
<organism evidence="2 3">
    <name type="scientific">Lasiosphaeria ovina</name>
    <dbReference type="NCBI Taxonomy" id="92902"/>
    <lineage>
        <taxon>Eukaryota</taxon>
        <taxon>Fungi</taxon>
        <taxon>Dikarya</taxon>
        <taxon>Ascomycota</taxon>
        <taxon>Pezizomycotina</taxon>
        <taxon>Sordariomycetes</taxon>
        <taxon>Sordariomycetidae</taxon>
        <taxon>Sordariales</taxon>
        <taxon>Lasiosphaeriaceae</taxon>
        <taxon>Lasiosphaeria</taxon>
    </lineage>
</organism>
<evidence type="ECO:0000256" key="1">
    <source>
        <dbReference type="SAM" id="MobiDB-lite"/>
    </source>
</evidence>